<evidence type="ECO:0000256" key="3">
    <source>
        <dbReference type="ARBA" id="ARBA00008000"/>
    </source>
</evidence>
<comment type="function">
    <text evidence="12">Involved in D-lactate, but not L-lactate catabolic process.</text>
</comment>
<dbReference type="FunFam" id="3.30.465.10:FF:000030">
    <property type="entry name" value="probable D-lactate dehydrogenase, mitochondrial"/>
    <property type="match status" value="1"/>
</dbReference>
<dbReference type="InterPro" id="IPR016171">
    <property type="entry name" value="Vanillyl_alc_oxidase_C-sub2"/>
</dbReference>
<keyword evidence="6" id="KW-0809">Transit peptide</keyword>
<dbReference type="PANTHER" id="PTHR11748:SF111">
    <property type="entry name" value="D-LACTATE DEHYDROGENASE, MITOCHONDRIAL-RELATED"/>
    <property type="match status" value="1"/>
</dbReference>
<gene>
    <name evidence="16" type="ORF">HOLleu_13473</name>
</gene>
<dbReference type="GO" id="GO:1903457">
    <property type="term" value="P:lactate catabolic process"/>
    <property type="evidence" value="ECO:0007669"/>
    <property type="project" value="TreeGrafter"/>
</dbReference>
<protein>
    <recommendedName>
        <fullName evidence="14">Probable D-lactate dehydrogenase, mitochondrial</fullName>
        <ecNumber evidence="10">1.1.2.4</ecNumber>
    </recommendedName>
</protein>
<comment type="caution">
    <text evidence="16">The sequence shown here is derived from an EMBL/GenBank/DDBJ whole genome shotgun (WGS) entry which is preliminary data.</text>
</comment>
<dbReference type="Proteomes" id="UP001152320">
    <property type="component" value="Chromosome 5"/>
</dbReference>
<evidence type="ECO:0000313" key="16">
    <source>
        <dbReference type="EMBL" id="KAJ8042424.1"/>
    </source>
</evidence>
<dbReference type="GO" id="GO:0005739">
    <property type="term" value="C:mitochondrion"/>
    <property type="evidence" value="ECO:0007669"/>
    <property type="project" value="UniProtKB-SubCell"/>
</dbReference>
<feature type="domain" description="FAD-binding PCMH-type" evidence="15">
    <location>
        <begin position="64"/>
        <end position="244"/>
    </location>
</feature>
<dbReference type="InterPro" id="IPR016169">
    <property type="entry name" value="FAD-bd_PCMH_sub2"/>
</dbReference>
<keyword evidence="7" id="KW-0007">Acetylation</keyword>
<dbReference type="Pfam" id="PF01565">
    <property type="entry name" value="FAD_binding_4"/>
    <property type="match status" value="1"/>
</dbReference>
<dbReference type="InterPro" id="IPR016166">
    <property type="entry name" value="FAD-bd_PCMH"/>
</dbReference>
<keyword evidence="8" id="KW-0560">Oxidoreductase</keyword>
<accession>A0A9Q1CDA9</accession>
<dbReference type="FunFam" id="3.30.70.2740:FF:000001">
    <property type="entry name" value="D-lactate dehydrogenase mitochondrial"/>
    <property type="match status" value="1"/>
</dbReference>
<comment type="similarity">
    <text evidence="3">Belongs to the FAD-binding oxidoreductase/transferase type 4 family.</text>
</comment>
<dbReference type="PROSITE" id="PS51387">
    <property type="entry name" value="FAD_PCMH"/>
    <property type="match status" value="1"/>
</dbReference>
<evidence type="ECO:0000256" key="11">
    <source>
        <dbReference type="ARBA" id="ARBA00051477"/>
    </source>
</evidence>
<dbReference type="Pfam" id="PF02913">
    <property type="entry name" value="FAD-oxidase_C"/>
    <property type="match status" value="1"/>
</dbReference>
<keyword evidence="4" id="KW-0285">Flavoprotein</keyword>
<evidence type="ECO:0000313" key="17">
    <source>
        <dbReference type="Proteomes" id="UP001152320"/>
    </source>
</evidence>
<evidence type="ECO:0000256" key="12">
    <source>
        <dbReference type="ARBA" id="ARBA00053432"/>
    </source>
</evidence>
<dbReference type="AlphaFoldDB" id="A0A9Q1CDA9"/>
<dbReference type="OrthoDB" id="5332616at2759"/>
<dbReference type="InterPro" id="IPR006094">
    <property type="entry name" value="Oxid_FAD_bind_N"/>
</dbReference>
<dbReference type="InterPro" id="IPR036318">
    <property type="entry name" value="FAD-bd_PCMH-like_sf"/>
</dbReference>
<evidence type="ECO:0000256" key="6">
    <source>
        <dbReference type="ARBA" id="ARBA00022946"/>
    </source>
</evidence>
<dbReference type="EMBL" id="JAIZAY010000005">
    <property type="protein sequence ID" value="KAJ8042424.1"/>
    <property type="molecule type" value="Genomic_DNA"/>
</dbReference>
<keyword evidence="5" id="KW-0274">FAD</keyword>
<name>A0A9Q1CDA9_HOLLE</name>
<evidence type="ECO:0000256" key="5">
    <source>
        <dbReference type="ARBA" id="ARBA00022827"/>
    </source>
</evidence>
<dbReference type="FunFam" id="1.10.45.10:FF:000001">
    <property type="entry name" value="D-lactate dehydrogenase mitochondrial"/>
    <property type="match status" value="1"/>
</dbReference>
<comment type="cofactor">
    <cofactor evidence="1">
        <name>FAD</name>
        <dbReference type="ChEBI" id="CHEBI:57692"/>
    </cofactor>
</comment>
<comment type="catalytic activity">
    <reaction evidence="11">
        <text>(R)-lactate + 2 Fe(III)-[cytochrome c] = 2 Fe(II)-[cytochrome c] + pyruvate + 2 H(+)</text>
        <dbReference type="Rhea" id="RHEA:13521"/>
        <dbReference type="Rhea" id="RHEA-COMP:10350"/>
        <dbReference type="Rhea" id="RHEA-COMP:14399"/>
        <dbReference type="ChEBI" id="CHEBI:15361"/>
        <dbReference type="ChEBI" id="CHEBI:15378"/>
        <dbReference type="ChEBI" id="CHEBI:16004"/>
        <dbReference type="ChEBI" id="CHEBI:29033"/>
        <dbReference type="ChEBI" id="CHEBI:29034"/>
        <dbReference type="EC" id="1.1.2.4"/>
    </reaction>
    <physiologicalReaction direction="left-to-right" evidence="11">
        <dbReference type="Rhea" id="RHEA:13522"/>
    </physiologicalReaction>
</comment>
<sequence length="494" mass="54426">MNCIKGICTMKAGKLFISTVTRPYSAKVVPADVLKSLHSIVGDKHMSETEAACSQHSHDESYHRGHMPDAVVWPQSVEQVSHIARLCHKHRIPMVPFGTGTGLEGGVTAKQGFVILNLMQMDEITAYHPEDLDVSVQPGVTRIALNNHIKSDGLHFPIDPGADASLCGMCATSASGTNAVRYGTMKENVLNLEVVLADGTIIHTAGKDRRTKKSSAGYNLTNLFIGSEGTLGFITSATLRIYGIPEKMVSAVCSFDSVRSAVDCVTQIMQCGIQMSRIEFLDDRAIDASNKFSKLDYKVSPTLFLEFQGTENSVETDIETVGDIVKYNNGSDFKYADTMEERNKLWKARHDAWYAMMAVRPGGKGYTTDVCVPISLLPDMITSAKEDLDSSNLFYSIVGHVGDGNFHCCINLDPDSEDEMNRLHSFNDRLIRRALAANGTCTGEHGVGLGKRKYLTEEFDKNELMLMARIKKTLDPYNLMNPGKVLMPEYLEET</sequence>
<dbReference type="SUPFAM" id="SSF55103">
    <property type="entry name" value="FAD-linked oxidases, C-terminal domain"/>
    <property type="match status" value="1"/>
</dbReference>
<evidence type="ECO:0000256" key="2">
    <source>
        <dbReference type="ARBA" id="ARBA00004173"/>
    </source>
</evidence>
<evidence type="ECO:0000256" key="10">
    <source>
        <dbReference type="ARBA" id="ARBA00038897"/>
    </source>
</evidence>
<evidence type="ECO:0000256" key="9">
    <source>
        <dbReference type="ARBA" id="ARBA00023128"/>
    </source>
</evidence>
<dbReference type="InterPro" id="IPR016164">
    <property type="entry name" value="FAD-linked_Oxase-like_C"/>
</dbReference>
<dbReference type="EC" id="1.1.2.4" evidence="10"/>
<dbReference type="GO" id="GO:0004458">
    <property type="term" value="F:D-lactate dehydrogenase (cytochrome) activity"/>
    <property type="evidence" value="ECO:0007669"/>
    <property type="project" value="UniProtKB-EC"/>
</dbReference>
<dbReference type="FunFam" id="3.30.43.10:FF:000010">
    <property type="entry name" value="probable D-lactate dehydrogenase, mitochondrial"/>
    <property type="match status" value="1"/>
</dbReference>
<evidence type="ECO:0000256" key="4">
    <source>
        <dbReference type="ARBA" id="ARBA00022630"/>
    </source>
</evidence>
<dbReference type="Gene3D" id="1.10.45.10">
    <property type="entry name" value="Vanillyl-alcohol Oxidase, Chain A, domain 4"/>
    <property type="match status" value="1"/>
</dbReference>
<dbReference type="InterPro" id="IPR004113">
    <property type="entry name" value="FAD-bd_oxidored_4_C"/>
</dbReference>
<evidence type="ECO:0000259" key="15">
    <source>
        <dbReference type="PROSITE" id="PS51387"/>
    </source>
</evidence>
<comment type="subunit">
    <text evidence="13">Interacts with CSRP3.</text>
</comment>
<evidence type="ECO:0000256" key="1">
    <source>
        <dbReference type="ARBA" id="ARBA00001974"/>
    </source>
</evidence>
<dbReference type="SUPFAM" id="SSF56176">
    <property type="entry name" value="FAD-binding/transporter-associated domain-like"/>
    <property type="match status" value="1"/>
</dbReference>
<comment type="subcellular location">
    <subcellularLocation>
        <location evidence="2">Mitochondrion</location>
    </subcellularLocation>
</comment>
<evidence type="ECO:0000256" key="7">
    <source>
        <dbReference type="ARBA" id="ARBA00022990"/>
    </source>
</evidence>
<dbReference type="GO" id="GO:0008720">
    <property type="term" value="F:D-lactate dehydrogenase (NAD+) activity"/>
    <property type="evidence" value="ECO:0007669"/>
    <property type="project" value="TreeGrafter"/>
</dbReference>
<proteinExistence type="inferred from homology"/>
<keyword evidence="9" id="KW-0496">Mitochondrion</keyword>
<evidence type="ECO:0000256" key="13">
    <source>
        <dbReference type="ARBA" id="ARBA00063083"/>
    </source>
</evidence>
<dbReference type="PANTHER" id="PTHR11748">
    <property type="entry name" value="D-LACTATE DEHYDROGENASE"/>
    <property type="match status" value="1"/>
</dbReference>
<keyword evidence="17" id="KW-1185">Reference proteome</keyword>
<dbReference type="Gene3D" id="3.30.70.2740">
    <property type="match status" value="1"/>
</dbReference>
<dbReference type="Gene3D" id="3.30.465.10">
    <property type="match status" value="1"/>
</dbReference>
<evidence type="ECO:0000256" key="14">
    <source>
        <dbReference type="ARBA" id="ARBA00072812"/>
    </source>
</evidence>
<dbReference type="GO" id="GO:0071949">
    <property type="term" value="F:FAD binding"/>
    <property type="evidence" value="ECO:0007669"/>
    <property type="project" value="InterPro"/>
</dbReference>
<organism evidence="16 17">
    <name type="scientific">Holothuria leucospilota</name>
    <name type="common">Black long sea cucumber</name>
    <name type="synonym">Mertensiothuria leucospilota</name>
    <dbReference type="NCBI Taxonomy" id="206669"/>
    <lineage>
        <taxon>Eukaryota</taxon>
        <taxon>Metazoa</taxon>
        <taxon>Echinodermata</taxon>
        <taxon>Eleutherozoa</taxon>
        <taxon>Echinozoa</taxon>
        <taxon>Holothuroidea</taxon>
        <taxon>Aspidochirotacea</taxon>
        <taxon>Aspidochirotida</taxon>
        <taxon>Holothuriidae</taxon>
        <taxon>Holothuria</taxon>
    </lineage>
</organism>
<evidence type="ECO:0000256" key="8">
    <source>
        <dbReference type="ARBA" id="ARBA00023002"/>
    </source>
</evidence>
<reference evidence="16" key="1">
    <citation type="submission" date="2021-10" db="EMBL/GenBank/DDBJ databases">
        <title>Tropical sea cucumber genome reveals ecological adaptation and Cuvierian tubules defense mechanism.</title>
        <authorList>
            <person name="Chen T."/>
        </authorList>
    </citation>
    <scope>NUCLEOTIDE SEQUENCE</scope>
    <source>
        <strain evidence="16">Nanhai2018</strain>
        <tissue evidence="16">Muscle</tissue>
    </source>
</reference>